<evidence type="ECO:0000259" key="1">
    <source>
        <dbReference type="PROSITE" id="PS50097"/>
    </source>
</evidence>
<dbReference type="PROSITE" id="PS50097">
    <property type="entry name" value="BTB"/>
    <property type="match status" value="1"/>
</dbReference>
<dbReference type="InterPro" id="IPR011333">
    <property type="entry name" value="SKP1/BTB/POZ_sf"/>
</dbReference>
<name>A0AAD7CEM0_9AGAR</name>
<accession>A0AAD7CEM0</accession>
<dbReference type="SMART" id="SM00225">
    <property type="entry name" value="BTB"/>
    <property type="match status" value="1"/>
</dbReference>
<proteinExistence type="predicted"/>
<evidence type="ECO:0000313" key="3">
    <source>
        <dbReference type="Proteomes" id="UP001221142"/>
    </source>
</evidence>
<dbReference type="AlphaFoldDB" id="A0AAD7CEM0"/>
<gene>
    <name evidence="2" type="ORF">FB45DRAFT_1051600</name>
</gene>
<feature type="domain" description="BTB" evidence="1">
    <location>
        <begin position="23"/>
        <end position="100"/>
    </location>
</feature>
<organism evidence="2 3">
    <name type="scientific">Roridomyces roridus</name>
    <dbReference type="NCBI Taxonomy" id="1738132"/>
    <lineage>
        <taxon>Eukaryota</taxon>
        <taxon>Fungi</taxon>
        <taxon>Dikarya</taxon>
        <taxon>Basidiomycota</taxon>
        <taxon>Agaricomycotina</taxon>
        <taxon>Agaricomycetes</taxon>
        <taxon>Agaricomycetidae</taxon>
        <taxon>Agaricales</taxon>
        <taxon>Marasmiineae</taxon>
        <taxon>Mycenaceae</taxon>
        <taxon>Roridomyces</taxon>
    </lineage>
</organism>
<dbReference type="InterPro" id="IPR000210">
    <property type="entry name" value="BTB/POZ_dom"/>
</dbReference>
<keyword evidence="3" id="KW-1185">Reference proteome</keyword>
<dbReference type="SUPFAM" id="SSF54695">
    <property type="entry name" value="POZ domain"/>
    <property type="match status" value="1"/>
</dbReference>
<dbReference type="EMBL" id="JARKIF010000002">
    <property type="protein sequence ID" value="KAJ7647035.1"/>
    <property type="molecule type" value="Genomic_DNA"/>
</dbReference>
<reference evidence="2" key="1">
    <citation type="submission" date="2023-03" db="EMBL/GenBank/DDBJ databases">
        <title>Massive genome expansion in bonnet fungi (Mycena s.s.) driven by repeated elements and novel gene families across ecological guilds.</title>
        <authorList>
            <consortium name="Lawrence Berkeley National Laboratory"/>
            <person name="Harder C.B."/>
            <person name="Miyauchi S."/>
            <person name="Viragh M."/>
            <person name="Kuo A."/>
            <person name="Thoen E."/>
            <person name="Andreopoulos B."/>
            <person name="Lu D."/>
            <person name="Skrede I."/>
            <person name="Drula E."/>
            <person name="Henrissat B."/>
            <person name="Morin E."/>
            <person name="Kohler A."/>
            <person name="Barry K."/>
            <person name="LaButti K."/>
            <person name="Morin E."/>
            <person name="Salamov A."/>
            <person name="Lipzen A."/>
            <person name="Mereny Z."/>
            <person name="Hegedus B."/>
            <person name="Baldrian P."/>
            <person name="Stursova M."/>
            <person name="Weitz H."/>
            <person name="Taylor A."/>
            <person name="Grigoriev I.V."/>
            <person name="Nagy L.G."/>
            <person name="Martin F."/>
            <person name="Kauserud H."/>
        </authorList>
    </citation>
    <scope>NUCLEOTIDE SEQUENCE</scope>
    <source>
        <strain evidence="2">9284</strain>
    </source>
</reference>
<evidence type="ECO:0000313" key="2">
    <source>
        <dbReference type="EMBL" id="KAJ7647035.1"/>
    </source>
</evidence>
<sequence length="328" mass="36536">MATFMNASPPGPFSPDFTICGAPDLILRSSNSIDFYTHKAVLALVSPVFRDMFEFPAPTDTLVEGVDIRNGIPVVQLSETSGAIRQLLLLCYPPALHNEQIKDIDGLYLAHAAADKYQMPAARAAIEYAFTNAVKKEPYRVYAIACHLRLESLAKEAAWETLKDVYRPKGQKYKHPEFELIPAGRIMDLHTFHQECGEKAGAVMSNYQSLDNFEAQELLGDGPYPPWWTDEDHDDQCGAYHTGPDDDYYSPAPWFVDLMDRVSDALQLRPAGETAANVVLNYGGKISGIAACKLCANDAPKYLAEFAETLRKEVDLKNKLELNTWKVL</sequence>
<dbReference type="Pfam" id="PF00651">
    <property type="entry name" value="BTB"/>
    <property type="match status" value="1"/>
</dbReference>
<protein>
    <recommendedName>
        <fullName evidence="1">BTB domain-containing protein</fullName>
    </recommendedName>
</protein>
<comment type="caution">
    <text evidence="2">The sequence shown here is derived from an EMBL/GenBank/DDBJ whole genome shotgun (WGS) entry which is preliminary data.</text>
</comment>
<dbReference type="Proteomes" id="UP001221142">
    <property type="component" value="Unassembled WGS sequence"/>
</dbReference>
<dbReference type="Gene3D" id="3.30.710.10">
    <property type="entry name" value="Potassium Channel Kv1.1, Chain A"/>
    <property type="match status" value="1"/>
</dbReference>